<sequence>MNTQNVNVKTAASESTERWDEKALDSLNSLQMSVSNALLDYQRCPDKARLETQTARLMDQLEVQIRLIPVATPPLQQKVDEIVQMLHLMAQFAGTELRK</sequence>
<evidence type="ECO:0000313" key="1">
    <source>
        <dbReference type="EMBL" id="ASG19293.1"/>
    </source>
</evidence>
<dbReference type="Proteomes" id="UP000197157">
    <property type="component" value="Plasmid unnamed1"/>
</dbReference>
<gene>
    <name evidence="1" type="ORF">LFZ25_26470</name>
</gene>
<proteinExistence type="predicted"/>
<keyword evidence="1" id="KW-0614">Plasmid</keyword>
<accession>A0A241PYF6</accession>
<geneLocation type="plasmid" evidence="1">
    <name>unnamed1</name>
</geneLocation>
<evidence type="ECO:0000313" key="2">
    <source>
        <dbReference type="Proteomes" id="UP000197157"/>
    </source>
</evidence>
<dbReference type="RefSeq" id="WP_088731713.1">
    <property type="nucleotide sequence ID" value="NZ_CP022118.1"/>
</dbReference>
<reference evidence="1 2" key="1">
    <citation type="submission" date="2017-06" db="EMBL/GenBank/DDBJ databases">
        <title>Salmonella reference genomes for public health.</title>
        <authorList>
            <person name="Robertson J."/>
            <person name="Yoshida C."/>
            <person name="Gurnik S."/>
            <person name="Nash J."/>
        </authorList>
    </citation>
    <scope>NUCLEOTIDE SEQUENCE [LARGE SCALE GENOMIC DNA]</scope>
    <source>
        <strain evidence="1 2">S-1643</strain>
        <plasmid evidence="2">Plasmid unnamed1</plasmid>
    </source>
</reference>
<name>A0A241PYF6_SALET</name>
<protein>
    <submittedName>
        <fullName evidence="1">Uncharacterized protein</fullName>
    </submittedName>
</protein>
<dbReference type="AlphaFoldDB" id="A0A241PYF6"/>
<dbReference type="EMBL" id="CP022118">
    <property type="protein sequence ID" value="ASG19293.1"/>
    <property type="molecule type" value="Genomic_DNA"/>
</dbReference>
<organism evidence="1 2">
    <name type="scientific">Salmonella enterica subsp. enterica serovar Macclesfield str. S-1643</name>
    <dbReference type="NCBI Taxonomy" id="1242107"/>
    <lineage>
        <taxon>Bacteria</taxon>
        <taxon>Pseudomonadati</taxon>
        <taxon>Pseudomonadota</taxon>
        <taxon>Gammaproteobacteria</taxon>
        <taxon>Enterobacterales</taxon>
        <taxon>Enterobacteriaceae</taxon>
        <taxon>Salmonella</taxon>
    </lineage>
</organism>